<dbReference type="PANTHER" id="PTHR48043">
    <property type="entry name" value="EG:EG0003.4 PROTEIN-RELATED"/>
    <property type="match status" value="1"/>
</dbReference>
<dbReference type="AlphaFoldDB" id="A0A3Q4GV81"/>
<dbReference type="CDD" id="cd03784">
    <property type="entry name" value="GT1_Gtf-like"/>
    <property type="match status" value="1"/>
</dbReference>
<evidence type="ECO:0000256" key="2">
    <source>
        <dbReference type="ARBA" id="ARBA00022676"/>
    </source>
</evidence>
<dbReference type="Proteomes" id="UP000261580">
    <property type="component" value="Unassembled WGS sequence"/>
</dbReference>
<feature type="transmembrane region" description="Helical" evidence="4">
    <location>
        <begin position="486"/>
        <end position="509"/>
    </location>
</feature>
<evidence type="ECO:0000313" key="6">
    <source>
        <dbReference type="Proteomes" id="UP000261580"/>
    </source>
</evidence>
<dbReference type="Ensembl" id="ENSNBRT00000014253.1">
    <property type="protein sequence ID" value="ENSNBRP00000013875.1"/>
    <property type="gene ID" value="ENSNBRG00000010448.1"/>
</dbReference>
<accession>A0A3Q4GV81</accession>
<evidence type="ECO:0000256" key="1">
    <source>
        <dbReference type="ARBA" id="ARBA00009995"/>
    </source>
</evidence>
<name>A0A3Q4GV81_NEOBR</name>
<dbReference type="InterPro" id="IPR050271">
    <property type="entry name" value="UDP-glycosyltransferase"/>
</dbReference>
<dbReference type="PANTHER" id="PTHR48043:SF52">
    <property type="entry name" value="UDP GLUCURONOSYLTRANSFERASE 5 FAMILY POLYPEPTIDE B1-RELATED"/>
    <property type="match status" value="1"/>
</dbReference>
<sequence>SCGLDSLQGHRLLNLIAYICKNLSYFIDFTGYLKTFKFLLALPNVGSCWESACFSSGWKPLGKYECHYSGATLRGHQVSVVRSTDSWYIKKFSPFYTSITLDMESGFDEDFLTAFIAELLDIQKGGMSVWKRFKLEMEQAKKTSEVQKKQSKLIEGLLENKALIQSLKDAEYDLVLTDPATPTGAILAQYLKLPLVFNVRWTSQGEGHFSIAPFPLSYVPIVGSELSDKMSFFERLLNVLIFGFAEYQIAQYLLPCYENLIEKYFGPDTDYLSMFQADLWLMRVDFCKPAKPLPQHLEDFVQSSGEHGVILMSLGTLIGELPPDLAEAITAAFAKLPQKVIWRYNGDRPGTLGNNTLLVDWMPQSDLLGHPKVKRFVAHGGTTGVQEAIYHGVPILGLPLVFDQYDNLFRIKERGAGKVIDVFTMNEDIFFQGIMERLSRLHRDQPIKPLDNALFWIEFVIRHKGAAHLRTESYKLPWYSYHSIDVILFLAAVVLVILGTFALLIKCLCSMFLRTKRKRD</sequence>
<dbReference type="InterPro" id="IPR002213">
    <property type="entry name" value="UDP_glucos_trans"/>
</dbReference>
<dbReference type="FunFam" id="3.40.50.2000:FF:000021">
    <property type="entry name" value="UDP-glucuronosyltransferase"/>
    <property type="match status" value="1"/>
</dbReference>
<keyword evidence="3" id="KW-0808">Transferase</keyword>
<keyword evidence="6" id="KW-1185">Reference proteome</keyword>
<keyword evidence="2" id="KW-0328">Glycosyltransferase</keyword>
<reference evidence="5" key="1">
    <citation type="submission" date="2025-08" db="UniProtKB">
        <authorList>
            <consortium name="Ensembl"/>
        </authorList>
    </citation>
    <scope>IDENTIFICATION</scope>
</reference>
<keyword evidence="4" id="KW-1133">Transmembrane helix</keyword>
<keyword evidence="4" id="KW-0812">Transmembrane</keyword>
<evidence type="ECO:0000256" key="4">
    <source>
        <dbReference type="SAM" id="Phobius"/>
    </source>
</evidence>
<comment type="similarity">
    <text evidence="1">Belongs to the UDP-glycosyltransferase family.</text>
</comment>
<dbReference type="STRING" id="32507.ENSNBRP00000013875"/>
<dbReference type="Pfam" id="PF00201">
    <property type="entry name" value="UDPGT"/>
    <property type="match status" value="2"/>
</dbReference>
<dbReference type="GO" id="GO:0008194">
    <property type="term" value="F:UDP-glycosyltransferase activity"/>
    <property type="evidence" value="ECO:0007669"/>
    <property type="project" value="InterPro"/>
</dbReference>
<keyword evidence="4" id="KW-0472">Membrane</keyword>
<dbReference type="SUPFAM" id="SSF53756">
    <property type="entry name" value="UDP-Glycosyltransferase/glycogen phosphorylase"/>
    <property type="match status" value="1"/>
</dbReference>
<evidence type="ECO:0000256" key="3">
    <source>
        <dbReference type="ARBA" id="ARBA00022679"/>
    </source>
</evidence>
<organism evidence="5 6">
    <name type="scientific">Neolamprologus brichardi</name>
    <name type="common">Fairy cichlid</name>
    <name type="synonym">Lamprologus brichardi</name>
    <dbReference type="NCBI Taxonomy" id="32507"/>
    <lineage>
        <taxon>Eukaryota</taxon>
        <taxon>Metazoa</taxon>
        <taxon>Chordata</taxon>
        <taxon>Craniata</taxon>
        <taxon>Vertebrata</taxon>
        <taxon>Euteleostomi</taxon>
        <taxon>Actinopterygii</taxon>
        <taxon>Neopterygii</taxon>
        <taxon>Teleostei</taxon>
        <taxon>Neoteleostei</taxon>
        <taxon>Acanthomorphata</taxon>
        <taxon>Ovalentaria</taxon>
        <taxon>Cichlomorphae</taxon>
        <taxon>Cichliformes</taxon>
        <taxon>Cichlidae</taxon>
        <taxon>African cichlids</taxon>
        <taxon>Pseudocrenilabrinae</taxon>
        <taxon>Lamprologini</taxon>
        <taxon>Neolamprologus</taxon>
    </lineage>
</organism>
<proteinExistence type="inferred from homology"/>
<dbReference type="Gene3D" id="3.40.50.2000">
    <property type="entry name" value="Glycogen Phosphorylase B"/>
    <property type="match status" value="1"/>
</dbReference>
<protein>
    <submittedName>
        <fullName evidence="5">UDP glucuronosyltransferase 5 family, polypeptide B4</fullName>
    </submittedName>
</protein>
<evidence type="ECO:0000313" key="5">
    <source>
        <dbReference type="Ensembl" id="ENSNBRP00000013875.1"/>
    </source>
</evidence>
<reference evidence="5" key="2">
    <citation type="submission" date="2025-09" db="UniProtKB">
        <authorList>
            <consortium name="Ensembl"/>
        </authorList>
    </citation>
    <scope>IDENTIFICATION</scope>
</reference>
<dbReference type="GeneTree" id="ENSGT00940000164678"/>
<dbReference type="Bgee" id="ENSNBRG00000010448">
    <property type="expression patterns" value="Expressed in muscle tissue"/>
</dbReference>